<comment type="caution">
    <text evidence="2">The sequence shown here is derived from an EMBL/GenBank/DDBJ whole genome shotgun (WGS) entry which is preliminary data.</text>
</comment>
<dbReference type="EMBL" id="BAAAYG010000001">
    <property type="protein sequence ID" value="GAA3278935.1"/>
    <property type="molecule type" value="Genomic_DNA"/>
</dbReference>
<gene>
    <name evidence="2" type="ORF">GCM10020260_01560</name>
</gene>
<name>A0ABP6R686_9MICC</name>
<feature type="region of interest" description="Disordered" evidence="1">
    <location>
        <begin position="61"/>
        <end position="105"/>
    </location>
</feature>
<accession>A0ABP6R686</accession>
<evidence type="ECO:0000313" key="3">
    <source>
        <dbReference type="Proteomes" id="UP001501736"/>
    </source>
</evidence>
<dbReference type="Proteomes" id="UP001501736">
    <property type="component" value="Unassembled WGS sequence"/>
</dbReference>
<protein>
    <submittedName>
        <fullName evidence="2">Uncharacterized protein</fullName>
    </submittedName>
</protein>
<proteinExistence type="predicted"/>
<evidence type="ECO:0000256" key="1">
    <source>
        <dbReference type="SAM" id="MobiDB-lite"/>
    </source>
</evidence>
<sequence>MTTSAPTSSIGWDCAAARCVAEPAPDEAEGAADVLDLSPSAGCGAPRGFFRRVDMLLPHPVSSVRRRAGPSSAPSSSILPECAAGRPPRVPAQPSPRAACVGAGP</sequence>
<evidence type="ECO:0000313" key="2">
    <source>
        <dbReference type="EMBL" id="GAA3278935.1"/>
    </source>
</evidence>
<reference evidence="3" key="1">
    <citation type="journal article" date="2019" name="Int. J. Syst. Evol. Microbiol.">
        <title>The Global Catalogue of Microorganisms (GCM) 10K type strain sequencing project: providing services to taxonomists for standard genome sequencing and annotation.</title>
        <authorList>
            <consortium name="The Broad Institute Genomics Platform"/>
            <consortium name="The Broad Institute Genome Sequencing Center for Infectious Disease"/>
            <person name="Wu L."/>
            <person name="Ma J."/>
        </authorList>
    </citation>
    <scope>NUCLEOTIDE SEQUENCE [LARGE SCALE GENOMIC DNA]</scope>
    <source>
        <strain evidence="3">JCM 11483</strain>
    </source>
</reference>
<keyword evidence="3" id="KW-1185">Reference proteome</keyword>
<organism evidence="2 3">
    <name type="scientific">Nesterenkonia halobia</name>
    <dbReference type="NCBI Taxonomy" id="37922"/>
    <lineage>
        <taxon>Bacteria</taxon>
        <taxon>Bacillati</taxon>
        <taxon>Actinomycetota</taxon>
        <taxon>Actinomycetes</taxon>
        <taxon>Micrococcales</taxon>
        <taxon>Micrococcaceae</taxon>
        <taxon>Nesterenkonia</taxon>
    </lineage>
</organism>